<keyword evidence="3" id="KW-1185">Reference proteome</keyword>
<comment type="caution">
    <text evidence="2">The sequence shown here is derived from an EMBL/GenBank/DDBJ whole genome shotgun (WGS) entry which is preliminary data.</text>
</comment>
<evidence type="ECO:0000313" key="3">
    <source>
        <dbReference type="Proteomes" id="UP001335910"/>
    </source>
</evidence>
<organism evidence="2 3">
    <name type="scientific">Lelliottia amnigena</name>
    <name type="common">Enterobacter amnigenus</name>
    <dbReference type="NCBI Taxonomy" id="61646"/>
    <lineage>
        <taxon>Bacteria</taxon>
        <taxon>Pseudomonadati</taxon>
        <taxon>Pseudomonadota</taxon>
        <taxon>Gammaproteobacteria</taxon>
        <taxon>Enterobacterales</taxon>
        <taxon>Enterobacteriaceae</taxon>
        <taxon>Lelliottia</taxon>
    </lineage>
</organism>
<dbReference type="Gene3D" id="3.90.1530.10">
    <property type="entry name" value="Conserved hypothetical protein from pyrococcus furiosus pfu- 392566-001, ParB domain"/>
    <property type="match status" value="1"/>
</dbReference>
<dbReference type="InterPro" id="IPR036086">
    <property type="entry name" value="ParB/Sulfiredoxin_sf"/>
</dbReference>
<protein>
    <submittedName>
        <fullName evidence="2">Plasmid partitioning protein RepB C-terminal domain-containing protein</fullName>
    </submittedName>
</protein>
<feature type="domain" description="RepB plasmid partition" evidence="1">
    <location>
        <begin position="64"/>
        <end position="245"/>
    </location>
</feature>
<dbReference type="EMBL" id="JAZKLI010000001">
    <property type="protein sequence ID" value="MEE9684175.1"/>
    <property type="molecule type" value="Genomic_DNA"/>
</dbReference>
<reference evidence="2 3" key="1">
    <citation type="submission" date="2023-10" db="EMBL/GenBank/DDBJ databases">
        <title>Wastewater isolates of ESBL- and carbapenemase-producing Gram-negative bacteria from New Zealand.</title>
        <authorList>
            <person name="Straub C."/>
            <person name="Weaver L."/>
            <person name="Cornelius A."/>
            <person name="Mcgill E."/>
            <person name="Dyet K."/>
            <person name="White L."/>
            <person name="Pattis I."/>
        </authorList>
    </citation>
    <scope>NUCLEOTIDE SEQUENCE [LARGE SCALE GENOMIC DNA]</scope>
    <source>
        <strain evidence="2 3">ESBL35</strain>
    </source>
</reference>
<dbReference type="RefSeq" id="WP_331393316.1">
    <property type="nucleotide sequence ID" value="NZ_JAZKLI010000001.1"/>
</dbReference>
<name>A0ABU7UB53_LELAM</name>
<dbReference type="SUPFAM" id="SSF110849">
    <property type="entry name" value="ParB/Sulfiredoxin"/>
    <property type="match status" value="1"/>
</dbReference>
<evidence type="ECO:0000259" key="1">
    <source>
        <dbReference type="Pfam" id="PF07506"/>
    </source>
</evidence>
<dbReference type="InterPro" id="IPR011111">
    <property type="entry name" value="Plasmid_RepB"/>
</dbReference>
<gene>
    <name evidence="2" type="ORF">V4839_11925</name>
</gene>
<dbReference type="Pfam" id="PF07506">
    <property type="entry name" value="RepB"/>
    <property type="match status" value="1"/>
</dbReference>
<accession>A0ABU7UB53</accession>
<sequence>MQIKSSLEVVGLVEPVVIFIDSVQNHMKILDGHLRVEALKDLGENKVKCIISSVYDTFTPNSRVNRINIIQEQRMIKEALNSGIPIEKLSLALNISVDAIRGKIRVLNGISPEVIHTFANHHVPKATFYILKKMKPMRQIECSKLMMNVENFSSNFALSLLHNTPPNLLMRRAGNSDTDTAGRRKMLDRLEREMAQIHVDTQKLKETYGVNTLKLVIVKTHITSLLDNPKILQWLLKHKPDFLTELNKISNINSLDD</sequence>
<dbReference type="Proteomes" id="UP001335910">
    <property type="component" value="Unassembled WGS sequence"/>
</dbReference>
<evidence type="ECO:0000313" key="2">
    <source>
        <dbReference type="EMBL" id="MEE9684175.1"/>
    </source>
</evidence>
<dbReference type="SUPFAM" id="SSF109709">
    <property type="entry name" value="KorB DNA-binding domain-like"/>
    <property type="match status" value="1"/>
</dbReference>
<proteinExistence type="predicted"/>